<dbReference type="GO" id="GO:0003924">
    <property type="term" value="F:GTPase activity"/>
    <property type="evidence" value="ECO:0007669"/>
    <property type="project" value="UniProtKB-UniRule"/>
</dbReference>
<keyword evidence="5 7" id="KW-0694">RNA-binding</keyword>
<dbReference type="NCBIfam" id="TIGR00436">
    <property type="entry name" value="era"/>
    <property type="match status" value="1"/>
</dbReference>
<accession>A0A2U8GLM3</accession>
<comment type="function">
    <text evidence="7">An essential GTPase that binds both GDP and GTP, with rapid nucleotide exchange. Plays a role in 16S rRNA processing and 30S ribosomal subunit biogenesis and possibly also in cell cycle regulation and energy metabolism.</text>
</comment>
<feature type="domain" description="Era-type G" evidence="11">
    <location>
        <begin position="17"/>
        <end position="184"/>
    </location>
</feature>
<dbReference type="FunFam" id="3.30.300.20:FF:000003">
    <property type="entry name" value="GTPase Era"/>
    <property type="match status" value="1"/>
</dbReference>
<evidence type="ECO:0000313" key="12">
    <source>
        <dbReference type="EMBL" id="AWI74511.1"/>
    </source>
</evidence>
<dbReference type="GO" id="GO:0005829">
    <property type="term" value="C:cytosol"/>
    <property type="evidence" value="ECO:0007669"/>
    <property type="project" value="TreeGrafter"/>
</dbReference>
<dbReference type="InterPro" id="IPR030388">
    <property type="entry name" value="G_ERA_dom"/>
</dbReference>
<dbReference type="PRINTS" id="PR00326">
    <property type="entry name" value="GTP1OBG"/>
</dbReference>
<gene>
    <name evidence="7" type="primary">era</name>
    <name evidence="12" type="ORF">CEW83_04205</name>
</gene>
<feature type="region of interest" description="G4" evidence="8">
    <location>
        <begin position="133"/>
        <end position="136"/>
    </location>
</feature>
<dbReference type="GO" id="GO:0070181">
    <property type="term" value="F:small ribosomal subunit rRNA binding"/>
    <property type="evidence" value="ECO:0007669"/>
    <property type="project" value="UniProtKB-UniRule"/>
</dbReference>
<dbReference type="Gene3D" id="3.30.300.20">
    <property type="match status" value="1"/>
</dbReference>
<evidence type="ECO:0000256" key="5">
    <source>
        <dbReference type="ARBA" id="ARBA00022884"/>
    </source>
</evidence>
<feature type="binding site" evidence="7">
    <location>
        <begin position="25"/>
        <end position="32"/>
    </location>
    <ligand>
        <name>GTP</name>
        <dbReference type="ChEBI" id="CHEBI:37565"/>
    </ligand>
</feature>
<dbReference type="SUPFAM" id="SSF54814">
    <property type="entry name" value="Prokaryotic type KH domain (KH-domain type II)"/>
    <property type="match status" value="1"/>
</dbReference>
<dbReference type="SUPFAM" id="SSF52540">
    <property type="entry name" value="P-loop containing nucleoside triphosphate hydrolases"/>
    <property type="match status" value="1"/>
</dbReference>
<keyword evidence="13" id="KW-1185">Reference proteome</keyword>
<dbReference type="PROSITE" id="PS51713">
    <property type="entry name" value="G_ERA"/>
    <property type="match status" value="1"/>
</dbReference>
<evidence type="ECO:0000256" key="4">
    <source>
        <dbReference type="ARBA" id="ARBA00022741"/>
    </source>
</evidence>
<dbReference type="Pfam" id="PF07650">
    <property type="entry name" value="KH_2"/>
    <property type="match status" value="1"/>
</dbReference>
<feature type="domain" description="KH type-2" evidence="10">
    <location>
        <begin position="207"/>
        <end position="291"/>
    </location>
</feature>
<dbReference type="Proteomes" id="UP000244930">
    <property type="component" value="Chromosome"/>
</dbReference>
<feature type="region of interest" description="G1" evidence="8">
    <location>
        <begin position="25"/>
        <end position="32"/>
    </location>
</feature>
<dbReference type="InterPro" id="IPR009019">
    <property type="entry name" value="KH_sf_prok-type"/>
</dbReference>
<feature type="binding site" evidence="7">
    <location>
        <begin position="72"/>
        <end position="76"/>
    </location>
    <ligand>
        <name>GTP</name>
        <dbReference type="ChEBI" id="CHEBI:37565"/>
    </ligand>
</feature>
<dbReference type="NCBIfam" id="NF000908">
    <property type="entry name" value="PRK00089.1"/>
    <property type="match status" value="1"/>
</dbReference>
<evidence type="ECO:0000259" key="11">
    <source>
        <dbReference type="PROSITE" id="PS51713"/>
    </source>
</evidence>
<comment type="subcellular location">
    <subcellularLocation>
        <location evidence="7">Cytoplasm</location>
    </subcellularLocation>
    <subcellularLocation>
        <location evidence="7">Cell membrane</location>
        <topology evidence="7">Peripheral membrane protein</topology>
    </subcellularLocation>
</comment>
<dbReference type="EMBL" id="CP022187">
    <property type="protein sequence ID" value="AWI74511.1"/>
    <property type="molecule type" value="Genomic_DNA"/>
</dbReference>
<protein>
    <recommendedName>
        <fullName evidence="2 7">GTPase Era</fullName>
    </recommendedName>
</protein>
<reference evidence="12 13" key="1">
    <citation type="submission" date="2017-06" db="EMBL/GenBank/DDBJ databases">
        <title>Azoarcus.</title>
        <authorList>
            <person name="Woo J.-H."/>
            <person name="Kim H.-S."/>
        </authorList>
    </citation>
    <scope>NUCLEOTIDE SEQUENCE [LARGE SCALE GENOMIC DNA]</scope>
    <source>
        <strain evidence="12 13">TSPY31</strain>
    </source>
</reference>
<keyword evidence="7" id="KW-1003">Cell membrane</keyword>
<dbReference type="InterPro" id="IPR006073">
    <property type="entry name" value="GTP-bd"/>
</dbReference>
<dbReference type="RefSeq" id="WP_108948218.1">
    <property type="nucleotide sequence ID" value="NZ_CP022187.1"/>
</dbReference>
<dbReference type="NCBIfam" id="TIGR00231">
    <property type="entry name" value="small_GTP"/>
    <property type="match status" value="1"/>
</dbReference>
<proteinExistence type="inferred from homology"/>
<evidence type="ECO:0000256" key="8">
    <source>
        <dbReference type="PROSITE-ProRule" id="PRU01050"/>
    </source>
</evidence>
<keyword evidence="4 7" id="KW-0547">Nucleotide-binding</keyword>
<evidence type="ECO:0000313" key="13">
    <source>
        <dbReference type="Proteomes" id="UP000244930"/>
    </source>
</evidence>
<dbReference type="CDD" id="cd22534">
    <property type="entry name" value="KH-II_Era"/>
    <property type="match status" value="1"/>
</dbReference>
<keyword evidence="3 7" id="KW-0690">Ribosome biogenesis</keyword>
<dbReference type="HAMAP" id="MF_00367">
    <property type="entry name" value="GTPase_Era"/>
    <property type="match status" value="1"/>
</dbReference>
<keyword evidence="7" id="KW-0699">rRNA-binding</keyword>
<dbReference type="FunFam" id="3.40.50.300:FF:000094">
    <property type="entry name" value="GTPase Era"/>
    <property type="match status" value="1"/>
</dbReference>
<dbReference type="GO" id="GO:0005886">
    <property type="term" value="C:plasma membrane"/>
    <property type="evidence" value="ECO:0007669"/>
    <property type="project" value="UniProtKB-SubCell"/>
</dbReference>
<evidence type="ECO:0000256" key="1">
    <source>
        <dbReference type="ARBA" id="ARBA00007921"/>
    </source>
</evidence>
<dbReference type="PANTHER" id="PTHR42698:SF1">
    <property type="entry name" value="GTPASE ERA, MITOCHONDRIAL"/>
    <property type="match status" value="1"/>
</dbReference>
<feature type="region of interest" description="G2" evidence="8">
    <location>
        <begin position="51"/>
        <end position="55"/>
    </location>
</feature>
<keyword evidence="6 7" id="KW-0342">GTP-binding</keyword>
<evidence type="ECO:0000256" key="6">
    <source>
        <dbReference type="ARBA" id="ARBA00023134"/>
    </source>
</evidence>
<evidence type="ECO:0000259" key="10">
    <source>
        <dbReference type="PROSITE" id="PS50823"/>
    </source>
</evidence>
<sequence>MNTTPDKDEPIDKPDFRAGFVAIVGRPNVGKSTLLNRLIGQKISIVSSKAQTTRHRVTGILTNKDAQFIFVDTPGFQTQHRNALNRSMNRTVSQVLSDVDLVFFVVEAGRMGDDDKRVLEVIPEDAKVVLVINKVDQLKEKARLLPFIESVRGLRDFVEIVPLSAERGNNCDTLISAATPLLPEGIAMYEEDEITDRSERFLAAEFLREKLFRLLGDELPYGIAVEIEKFETEGRLRRIHAAVIVDRAGHKGIVIGKGGEKLKRISSEARVELEKLFDGKVFLEVWVKVKSGWADDERALKSLGYE</sequence>
<dbReference type="InterPro" id="IPR005662">
    <property type="entry name" value="GTPase_Era-like"/>
</dbReference>
<comment type="similarity">
    <text evidence="1 7 8 9">Belongs to the TRAFAC class TrmE-Era-EngA-EngB-Septin-like GTPase superfamily. Era GTPase family.</text>
</comment>
<dbReference type="GO" id="GO:0043024">
    <property type="term" value="F:ribosomal small subunit binding"/>
    <property type="evidence" value="ECO:0007669"/>
    <property type="project" value="TreeGrafter"/>
</dbReference>
<dbReference type="CDD" id="cd04163">
    <property type="entry name" value="Era"/>
    <property type="match status" value="1"/>
</dbReference>
<evidence type="ECO:0000256" key="2">
    <source>
        <dbReference type="ARBA" id="ARBA00020484"/>
    </source>
</evidence>
<feature type="binding site" evidence="7">
    <location>
        <begin position="133"/>
        <end position="136"/>
    </location>
    <ligand>
        <name>GTP</name>
        <dbReference type="ChEBI" id="CHEBI:37565"/>
    </ligand>
</feature>
<keyword evidence="7" id="KW-0472">Membrane</keyword>
<evidence type="ECO:0000256" key="9">
    <source>
        <dbReference type="RuleBase" id="RU003761"/>
    </source>
</evidence>
<dbReference type="InterPro" id="IPR004044">
    <property type="entry name" value="KH_dom_type_2"/>
</dbReference>
<name>A0A2U8GLM3_9RHOO</name>
<evidence type="ECO:0000256" key="3">
    <source>
        <dbReference type="ARBA" id="ARBA00022517"/>
    </source>
</evidence>
<dbReference type="InterPro" id="IPR015946">
    <property type="entry name" value="KH_dom-like_a/b"/>
</dbReference>
<keyword evidence="7" id="KW-0963">Cytoplasm</keyword>
<dbReference type="GO" id="GO:0005525">
    <property type="term" value="F:GTP binding"/>
    <property type="evidence" value="ECO:0007669"/>
    <property type="project" value="UniProtKB-UniRule"/>
</dbReference>
<comment type="subunit">
    <text evidence="7">Monomer.</text>
</comment>
<feature type="region of interest" description="G3" evidence="8">
    <location>
        <begin position="72"/>
        <end position="75"/>
    </location>
</feature>
<dbReference type="Pfam" id="PF01926">
    <property type="entry name" value="MMR_HSR1"/>
    <property type="match status" value="1"/>
</dbReference>
<dbReference type="PROSITE" id="PS50823">
    <property type="entry name" value="KH_TYPE_2"/>
    <property type="match status" value="1"/>
</dbReference>
<evidence type="ECO:0000256" key="7">
    <source>
        <dbReference type="HAMAP-Rule" id="MF_00367"/>
    </source>
</evidence>
<dbReference type="KEGG" id="acom:CEW83_04205"/>
<dbReference type="Gene3D" id="3.40.50.300">
    <property type="entry name" value="P-loop containing nucleotide triphosphate hydrolases"/>
    <property type="match status" value="1"/>
</dbReference>
<dbReference type="GO" id="GO:0000028">
    <property type="term" value="P:ribosomal small subunit assembly"/>
    <property type="evidence" value="ECO:0007669"/>
    <property type="project" value="TreeGrafter"/>
</dbReference>
<organism evidence="12 13">
    <name type="scientific">Parazoarcus communis</name>
    <dbReference type="NCBI Taxonomy" id="41977"/>
    <lineage>
        <taxon>Bacteria</taxon>
        <taxon>Pseudomonadati</taxon>
        <taxon>Pseudomonadota</taxon>
        <taxon>Betaproteobacteria</taxon>
        <taxon>Rhodocyclales</taxon>
        <taxon>Zoogloeaceae</taxon>
        <taxon>Parazoarcus</taxon>
    </lineage>
</organism>
<dbReference type="InterPro" id="IPR005225">
    <property type="entry name" value="Small_GTP-bd"/>
</dbReference>
<feature type="region of interest" description="G5" evidence="8">
    <location>
        <begin position="163"/>
        <end position="165"/>
    </location>
</feature>
<dbReference type="PANTHER" id="PTHR42698">
    <property type="entry name" value="GTPASE ERA"/>
    <property type="match status" value="1"/>
</dbReference>
<dbReference type="AlphaFoldDB" id="A0A2U8GLM3"/>
<dbReference type="InterPro" id="IPR027417">
    <property type="entry name" value="P-loop_NTPase"/>
</dbReference>